<evidence type="ECO:0000256" key="1">
    <source>
        <dbReference type="SAM" id="Phobius"/>
    </source>
</evidence>
<evidence type="ECO:0000313" key="2">
    <source>
        <dbReference type="EMBL" id="POB03129.1"/>
    </source>
</evidence>
<dbReference type="AlphaFoldDB" id="A0A2P4EUI2"/>
<comment type="caution">
    <text evidence="2">The sequence shown here is derived from an EMBL/GenBank/DDBJ whole genome shotgun (WGS) entry which is preliminary data.</text>
</comment>
<keyword evidence="3" id="KW-1185">Reference proteome</keyword>
<keyword evidence="1" id="KW-0472">Membrane</keyword>
<feature type="transmembrane region" description="Helical" evidence="1">
    <location>
        <begin position="20"/>
        <end position="39"/>
    </location>
</feature>
<dbReference type="Proteomes" id="UP000243451">
    <property type="component" value="Unassembled WGS sequence"/>
</dbReference>
<dbReference type="Gene3D" id="3.30.450.20">
    <property type="entry name" value="PAS domain"/>
    <property type="match status" value="2"/>
</dbReference>
<gene>
    <name evidence="2" type="ORF">C1949_10545</name>
</gene>
<feature type="transmembrane region" description="Helical" evidence="1">
    <location>
        <begin position="353"/>
        <end position="373"/>
    </location>
</feature>
<dbReference type="SUPFAM" id="SSF103190">
    <property type="entry name" value="Sensory domain-like"/>
    <property type="match status" value="1"/>
</dbReference>
<protein>
    <recommendedName>
        <fullName evidence="4">Cache domain-containing protein</fullName>
    </recommendedName>
</protein>
<proteinExistence type="predicted"/>
<keyword evidence="1" id="KW-1133">Transmembrane helix</keyword>
<reference evidence="2 3" key="1">
    <citation type="submission" date="2018-01" db="EMBL/GenBank/DDBJ databases">
        <title>Draft genome of the type strain Pseudomonas oceani DSM 100277 isolated from the deep water in Okinawa trough, northwestern Pacific Ocean.</title>
        <authorList>
            <person name="Gomila M."/>
            <person name="Mulet M."/>
            <person name="Garcia-Valdes E."/>
            <person name="Lalucat J."/>
        </authorList>
    </citation>
    <scope>NUCLEOTIDE SEQUENCE [LARGE SCALE GENOMIC DNA]</scope>
    <source>
        <strain evidence="2 3">DSM 100277</strain>
    </source>
</reference>
<sequence length="384" mass="43998">MQPGTSMPETKRTATGRFLLAPLLGMLPLLLLGITLSLFHYQQLNRLMHADGNAIFQRIVQQVTRELENVYHPPMQALNLLALSKLVNTDSLSQRMDYLPMLAQVLTDNPQLNSVYAGWHDGDYLMLRPLGSRINQQRFSAPQRARWMAWHIDIDEEDNRHNSYLFLDENLKIVEARLAADEGYDPRQRPWYAAASKADQRMITTPYLFFSTREFGTTLARASGSIAVFGADLTLDRLSETLRQQRMTPSSELVLYTSDGVVVAYQDPHRLQHTTQGSSYLEPRHFNELGSTLLATLALDGYTRERQTIKTLEGQRWVIQQQRIDIMGTPDVYLAVLVPETELLSEAYRLRTLGFWLSLGISALLLPLSWVLWRVLLDPRNRDR</sequence>
<organism evidence="2 3">
    <name type="scientific">Halopseudomonas oceani</name>
    <dbReference type="NCBI Taxonomy" id="1708783"/>
    <lineage>
        <taxon>Bacteria</taxon>
        <taxon>Pseudomonadati</taxon>
        <taxon>Pseudomonadota</taxon>
        <taxon>Gammaproteobacteria</taxon>
        <taxon>Pseudomonadales</taxon>
        <taxon>Pseudomonadaceae</taxon>
        <taxon>Halopseudomonas</taxon>
    </lineage>
</organism>
<dbReference type="OrthoDB" id="9764808at2"/>
<evidence type="ECO:0000313" key="3">
    <source>
        <dbReference type="Proteomes" id="UP000243451"/>
    </source>
</evidence>
<dbReference type="EMBL" id="PPSK01000009">
    <property type="protein sequence ID" value="POB03129.1"/>
    <property type="molecule type" value="Genomic_DNA"/>
</dbReference>
<accession>A0A2P4EUI2</accession>
<name>A0A2P4EUI2_9GAMM</name>
<evidence type="ECO:0008006" key="4">
    <source>
        <dbReference type="Google" id="ProtNLM"/>
    </source>
</evidence>
<dbReference type="InterPro" id="IPR029151">
    <property type="entry name" value="Sensor-like_sf"/>
</dbReference>
<keyword evidence="1" id="KW-0812">Transmembrane</keyword>